<organism evidence="2 3">
    <name type="scientific">Liparis tanakae</name>
    <name type="common">Tanaka's snailfish</name>
    <dbReference type="NCBI Taxonomy" id="230148"/>
    <lineage>
        <taxon>Eukaryota</taxon>
        <taxon>Metazoa</taxon>
        <taxon>Chordata</taxon>
        <taxon>Craniata</taxon>
        <taxon>Vertebrata</taxon>
        <taxon>Euteleostomi</taxon>
        <taxon>Actinopterygii</taxon>
        <taxon>Neopterygii</taxon>
        <taxon>Teleostei</taxon>
        <taxon>Neoteleostei</taxon>
        <taxon>Acanthomorphata</taxon>
        <taxon>Eupercaria</taxon>
        <taxon>Perciformes</taxon>
        <taxon>Cottioidei</taxon>
        <taxon>Cottales</taxon>
        <taxon>Liparidae</taxon>
        <taxon>Liparis</taxon>
    </lineage>
</organism>
<feature type="region of interest" description="Disordered" evidence="1">
    <location>
        <begin position="51"/>
        <end position="75"/>
    </location>
</feature>
<sequence length="92" mass="10032">MVFQLHWHQKHKPIPVPCSPPTGIPPEEGTIEVSYKVPDRSAIAVSNNGVTQLGASGDRRERVGGRSQKETNGNSRSFAVSTVEVMESVFTE</sequence>
<keyword evidence="3" id="KW-1185">Reference proteome</keyword>
<protein>
    <submittedName>
        <fullName evidence="2">Uncharacterized protein</fullName>
    </submittedName>
</protein>
<dbReference type="AlphaFoldDB" id="A0A4Z2H093"/>
<dbReference type="EMBL" id="SRLO01000362">
    <property type="protein sequence ID" value="TNN59176.1"/>
    <property type="molecule type" value="Genomic_DNA"/>
</dbReference>
<evidence type="ECO:0000313" key="2">
    <source>
        <dbReference type="EMBL" id="TNN59176.1"/>
    </source>
</evidence>
<comment type="caution">
    <text evidence="2">The sequence shown here is derived from an EMBL/GenBank/DDBJ whole genome shotgun (WGS) entry which is preliminary data.</text>
</comment>
<feature type="compositionally biased region" description="Basic and acidic residues" evidence="1">
    <location>
        <begin position="57"/>
        <end position="69"/>
    </location>
</feature>
<accession>A0A4Z2H093</accession>
<name>A0A4Z2H093_9TELE</name>
<proteinExistence type="predicted"/>
<evidence type="ECO:0000256" key="1">
    <source>
        <dbReference type="SAM" id="MobiDB-lite"/>
    </source>
</evidence>
<reference evidence="2 3" key="1">
    <citation type="submission" date="2019-03" db="EMBL/GenBank/DDBJ databases">
        <title>First draft genome of Liparis tanakae, snailfish: a comprehensive survey of snailfish specific genes.</title>
        <authorList>
            <person name="Kim W."/>
            <person name="Song I."/>
            <person name="Jeong J.-H."/>
            <person name="Kim D."/>
            <person name="Kim S."/>
            <person name="Ryu S."/>
            <person name="Song J.Y."/>
            <person name="Lee S.K."/>
        </authorList>
    </citation>
    <scope>NUCLEOTIDE SEQUENCE [LARGE SCALE GENOMIC DNA]</scope>
    <source>
        <tissue evidence="2">Muscle</tissue>
    </source>
</reference>
<dbReference type="Proteomes" id="UP000314294">
    <property type="component" value="Unassembled WGS sequence"/>
</dbReference>
<evidence type="ECO:0000313" key="3">
    <source>
        <dbReference type="Proteomes" id="UP000314294"/>
    </source>
</evidence>
<gene>
    <name evidence="2" type="ORF">EYF80_030626</name>
</gene>